<protein>
    <submittedName>
        <fullName evidence="2">Uncharacterized protein</fullName>
    </submittedName>
</protein>
<feature type="compositionally biased region" description="Basic and acidic residues" evidence="1">
    <location>
        <begin position="373"/>
        <end position="391"/>
    </location>
</feature>
<name>A0A2J6Q9E0_9HELO</name>
<keyword evidence="3" id="KW-1185">Reference proteome</keyword>
<organism evidence="2 3">
    <name type="scientific">Hyaloscypha hepaticicola</name>
    <dbReference type="NCBI Taxonomy" id="2082293"/>
    <lineage>
        <taxon>Eukaryota</taxon>
        <taxon>Fungi</taxon>
        <taxon>Dikarya</taxon>
        <taxon>Ascomycota</taxon>
        <taxon>Pezizomycotina</taxon>
        <taxon>Leotiomycetes</taxon>
        <taxon>Helotiales</taxon>
        <taxon>Hyaloscyphaceae</taxon>
        <taxon>Hyaloscypha</taxon>
    </lineage>
</organism>
<dbReference type="AlphaFoldDB" id="A0A2J6Q9E0"/>
<reference evidence="2 3" key="1">
    <citation type="submission" date="2016-05" db="EMBL/GenBank/DDBJ databases">
        <title>A degradative enzymes factory behind the ericoid mycorrhizal symbiosis.</title>
        <authorList>
            <consortium name="DOE Joint Genome Institute"/>
            <person name="Martino E."/>
            <person name="Morin E."/>
            <person name="Grelet G."/>
            <person name="Kuo A."/>
            <person name="Kohler A."/>
            <person name="Daghino S."/>
            <person name="Barry K."/>
            <person name="Choi C."/>
            <person name="Cichocki N."/>
            <person name="Clum A."/>
            <person name="Copeland A."/>
            <person name="Hainaut M."/>
            <person name="Haridas S."/>
            <person name="Labutti K."/>
            <person name="Lindquist E."/>
            <person name="Lipzen A."/>
            <person name="Khouja H.-R."/>
            <person name="Murat C."/>
            <person name="Ohm R."/>
            <person name="Olson A."/>
            <person name="Spatafora J."/>
            <person name="Veneault-Fourrey C."/>
            <person name="Henrissat B."/>
            <person name="Grigoriev I."/>
            <person name="Martin F."/>
            <person name="Perotto S."/>
        </authorList>
    </citation>
    <scope>NUCLEOTIDE SEQUENCE [LARGE SCALE GENOMIC DNA]</scope>
    <source>
        <strain evidence="2 3">UAMH 7357</strain>
    </source>
</reference>
<feature type="region of interest" description="Disordered" evidence="1">
    <location>
        <begin position="328"/>
        <end position="404"/>
    </location>
</feature>
<accession>A0A2J6Q9E0</accession>
<dbReference type="EMBL" id="KZ613476">
    <property type="protein sequence ID" value="PMD22862.1"/>
    <property type="molecule type" value="Genomic_DNA"/>
</dbReference>
<proteinExistence type="predicted"/>
<dbReference type="STRING" id="1745343.A0A2J6Q9E0"/>
<gene>
    <name evidence="2" type="ORF">NA56DRAFT_657647</name>
</gene>
<evidence type="ECO:0000313" key="2">
    <source>
        <dbReference type="EMBL" id="PMD22862.1"/>
    </source>
</evidence>
<dbReference type="OrthoDB" id="3925971at2759"/>
<evidence type="ECO:0000256" key="1">
    <source>
        <dbReference type="SAM" id="MobiDB-lite"/>
    </source>
</evidence>
<evidence type="ECO:0000313" key="3">
    <source>
        <dbReference type="Proteomes" id="UP000235672"/>
    </source>
</evidence>
<sequence>MPLHIIPRRQFAHRVACKALYRACLNQLPRVPIPDDIPPQGAVPILKHLIRKGFKKNIYCLSRRLIVADLKRGYAAEELLRNAGNGNAAALQQVHDLLRTTVEEKRLARQACTRPSSFPAVTPHHKTLLAPYPDAPKVLDIRPLPKEKLSGRRVVPTLTAAQWVPFLRFKKPQSRFLGRVLRDKIMQKNKRWEGILRCDEGMDAGEAQGSWEWRILQEAKQEIHLAEIGHRLESMRGWVGGEHGERLRRLRSWIEEGEGSDYRLSKRFDVSKEVAMGAAGRRSAWAAEPERQKSKLQDLINAETYKAQAKAKKMLAIVDKEKALYEKERQERRDAKKAKRGKGPDGKQGSVKKEPLAEDAVNWSPFKVLNSEPTRRNEPTTLSKRDFKLDPSTKGTGRGFEWPTRELKRVDTKLETDKDMLERKLQAMQLSHRNAKSANKKAEPTF</sequence>
<dbReference type="Proteomes" id="UP000235672">
    <property type="component" value="Unassembled WGS sequence"/>
</dbReference>